<dbReference type="InterPro" id="IPR025443">
    <property type="entry name" value="DUF4307"/>
</dbReference>
<accession>A0A096AJ41</accession>
<evidence type="ECO:0000313" key="3">
    <source>
        <dbReference type="Proteomes" id="UP000053528"/>
    </source>
</evidence>
<feature type="transmembrane region" description="Helical" evidence="1">
    <location>
        <begin position="35"/>
        <end position="55"/>
    </location>
</feature>
<gene>
    <name evidence="2" type="ORF">HMPREF2128_03210</name>
</gene>
<dbReference type="EMBL" id="JRNH01000009">
    <property type="protein sequence ID" value="KGF21024.1"/>
    <property type="molecule type" value="Genomic_DNA"/>
</dbReference>
<proteinExistence type="predicted"/>
<organism evidence="2 3">
    <name type="scientific">Pseudoglutamicibacter albus DNF00011</name>
    <dbReference type="NCBI Taxonomy" id="1401063"/>
    <lineage>
        <taxon>Bacteria</taxon>
        <taxon>Bacillati</taxon>
        <taxon>Actinomycetota</taxon>
        <taxon>Actinomycetes</taxon>
        <taxon>Micrococcales</taxon>
        <taxon>Micrococcaceae</taxon>
        <taxon>Pseudoglutamicibacter</taxon>
    </lineage>
</organism>
<evidence type="ECO:0008006" key="4">
    <source>
        <dbReference type="Google" id="ProtNLM"/>
    </source>
</evidence>
<keyword evidence="1" id="KW-0812">Transmembrane</keyword>
<keyword evidence="1" id="KW-1133">Transmembrane helix</keyword>
<dbReference type="Pfam" id="PF14155">
    <property type="entry name" value="DUF4307"/>
    <property type="match status" value="1"/>
</dbReference>
<comment type="caution">
    <text evidence="2">The sequence shown here is derived from an EMBL/GenBank/DDBJ whole genome shotgun (WGS) entry which is preliminary data.</text>
</comment>
<keyword evidence="1" id="KW-0472">Membrane</keyword>
<name>A0A096AJ41_9MICC</name>
<evidence type="ECO:0000256" key="1">
    <source>
        <dbReference type="SAM" id="Phobius"/>
    </source>
</evidence>
<reference evidence="2 3" key="1">
    <citation type="submission" date="2014-07" db="EMBL/GenBank/DDBJ databases">
        <authorList>
            <person name="McCorrison J."/>
            <person name="Sanka R."/>
            <person name="Torralba M."/>
            <person name="Gillis M."/>
            <person name="Haft D.H."/>
            <person name="Methe B."/>
            <person name="Sutton G."/>
            <person name="Nelson K.E."/>
        </authorList>
    </citation>
    <scope>NUCLEOTIDE SEQUENCE [LARGE SCALE GENOMIC DNA]</scope>
    <source>
        <strain evidence="2 3">DNF00011</strain>
    </source>
</reference>
<evidence type="ECO:0000313" key="2">
    <source>
        <dbReference type="EMBL" id="KGF21024.1"/>
    </source>
</evidence>
<dbReference type="AlphaFoldDB" id="A0A096AJ41"/>
<dbReference type="Proteomes" id="UP000053528">
    <property type="component" value="Unassembled WGS sequence"/>
</dbReference>
<sequence length="152" mass="16869">MSSGDLKIGGEDTRQSPSLANRYGSARRSLSTRGWWIVAVVGILFLSGYLLFVTLRFQSSFDAKDISYQLISDRNVEVTVAVTMDPGADVTCGLRALSQDYSVVGYREVRFQADESSERSGNRYIVQKTVPMRTTFTPVTAGYEACWRTGTQ</sequence>
<dbReference type="RefSeq" id="WP_035754934.1">
    <property type="nucleotide sequence ID" value="NZ_JRNH01000009.1"/>
</dbReference>
<protein>
    <recommendedName>
        <fullName evidence="4">DUF4307 domain-containing protein</fullName>
    </recommendedName>
</protein>